<reference evidence="3" key="1">
    <citation type="journal article" date="2019" name="Plant J.">
        <title>Chlorella vulgaris genome assembly and annotation reveals the molecular basis for metabolic acclimation to high light conditions.</title>
        <authorList>
            <person name="Cecchin M."/>
            <person name="Marcolungo L."/>
            <person name="Rossato M."/>
            <person name="Girolomoni L."/>
            <person name="Cosentino E."/>
            <person name="Cuine S."/>
            <person name="Li-Beisson Y."/>
            <person name="Delledonne M."/>
            <person name="Ballottari M."/>
        </authorList>
    </citation>
    <scope>NUCLEOTIDE SEQUENCE</scope>
    <source>
        <strain evidence="3">211/11P</strain>
    </source>
</reference>
<organism evidence="3 4">
    <name type="scientific">Chlorella vulgaris</name>
    <name type="common">Green alga</name>
    <dbReference type="NCBI Taxonomy" id="3077"/>
    <lineage>
        <taxon>Eukaryota</taxon>
        <taxon>Viridiplantae</taxon>
        <taxon>Chlorophyta</taxon>
        <taxon>core chlorophytes</taxon>
        <taxon>Trebouxiophyceae</taxon>
        <taxon>Chlorellales</taxon>
        <taxon>Chlorellaceae</taxon>
        <taxon>Chlorella clade</taxon>
        <taxon>Chlorella</taxon>
    </lineage>
</organism>
<dbReference type="CDD" id="cd02961">
    <property type="entry name" value="PDI_a_family"/>
    <property type="match status" value="1"/>
</dbReference>
<keyword evidence="4" id="KW-1185">Reference proteome</keyword>
<protein>
    <recommendedName>
        <fullName evidence="2">Thioredoxin domain-containing protein</fullName>
    </recommendedName>
</protein>
<proteinExistence type="predicted"/>
<dbReference type="EMBL" id="SIDB01000001">
    <property type="protein sequence ID" value="KAI3438653.1"/>
    <property type="molecule type" value="Genomic_DNA"/>
</dbReference>
<keyword evidence="1" id="KW-0812">Transmembrane</keyword>
<evidence type="ECO:0000313" key="3">
    <source>
        <dbReference type="EMBL" id="KAI3438653.1"/>
    </source>
</evidence>
<dbReference type="AlphaFoldDB" id="A0A9D4Z1T2"/>
<sequence>MVAGQRRRQLTDETFEHLTQAATGQTTGVWMVNFCSPSGKVCKELAPAWEDLGKELLQEQLFLSTVDVHNNQQLRQRFSIQSLPTILLFRDRKMYRFDGKLIPGSDYKALLRAFAQEGYTSQTPEEVPPVPSPFAWLLKAAEQKVATVRAAAAQGDLQGLALAVLPILLVCLLAMLLMGVNLSRSSKSKRD</sequence>
<keyword evidence="1" id="KW-0472">Membrane</keyword>
<feature type="domain" description="Thioredoxin" evidence="2">
    <location>
        <begin position="1"/>
        <end position="119"/>
    </location>
</feature>
<dbReference type="Pfam" id="PF00085">
    <property type="entry name" value="Thioredoxin"/>
    <property type="match status" value="1"/>
</dbReference>
<dbReference type="InterPro" id="IPR013766">
    <property type="entry name" value="Thioredoxin_domain"/>
</dbReference>
<dbReference type="Proteomes" id="UP001055712">
    <property type="component" value="Unassembled WGS sequence"/>
</dbReference>
<dbReference type="PANTHER" id="PTHR19991">
    <property type="entry name" value="L 2 01289"/>
    <property type="match status" value="1"/>
</dbReference>
<evidence type="ECO:0000313" key="4">
    <source>
        <dbReference type="Proteomes" id="UP001055712"/>
    </source>
</evidence>
<dbReference type="PANTHER" id="PTHR19991:SF2">
    <property type="entry name" value="GH08893P"/>
    <property type="match status" value="1"/>
</dbReference>
<reference evidence="3" key="2">
    <citation type="submission" date="2020-11" db="EMBL/GenBank/DDBJ databases">
        <authorList>
            <person name="Cecchin M."/>
            <person name="Marcolungo L."/>
            <person name="Rossato M."/>
            <person name="Girolomoni L."/>
            <person name="Cosentino E."/>
            <person name="Cuine S."/>
            <person name="Li-Beisson Y."/>
            <person name="Delledonne M."/>
            <person name="Ballottari M."/>
        </authorList>
    </citation>
    <scope>NUCLEOTIDE SEQUENCE</scope>
    <source>
        <strain evidence="3">211/11P</strain>
        <tissue evidence="3">Whole cell</tissue>
    </source>
</reference>
<dbReference type="PROSITE" id="PS51352">
    <property type="entry name" value="THIOREDOXIN_2"/>
    <property type="match status" value="1"/>
</dbReference>
<evidence type="ECO:0000256" key="1">
    <source>
        <dbReference type="SAM" id="Phobius"/>
    </source>
</evidence>
<dbReference type="OrthoDB" id="72053at2759"/>
<dbReference type="InterPro" id="IPR036249">
    <property type="entry name" value="Thioredoxin-like_sf"/>
</dbReference>
<evidence type="ECO:0000259" key="2">
    <source>
        <dbReference type="PROSITE" id="PS51352"/>
    </source>
</evidence>
<dbReference type="Gene3D" id="3.40.30.10">
    <property type="entry name" value="Glutaredoxin"/>
    <property type="match status" value="1"/>
</dbReference>
<keyword evidence="1" id="KW-1133">Transmembrane helix</keyword>
<feature type="transmembrane region" description="Helical" evidence="1">
    <location>
        <begin position="159"/>
        <end position="180"/>
    </location>
</feature>
<name>A0A9D4Z1T2_CHLVU</name>
<dbReference type="SUPFAM" id="SSF52833">
    <property type="entry name" value="Thioredoxin-like"/>
    <property type="match status" value="1"/>
</dbReference>
<accession>A0A9D4Z1T2</accession>
<comment type="caution">
    <text evidence="3">The sequence shown here is derived from an EMBL/GenBank/DDBJ whole genome shotgun (WGS) entry which is preliminary data.</text>
</comment>
<gene>
    <name evidence="3" type="ORF">D9Q98_001075</name>
</gene>